<sequence length="396" mass="44997">MKDGRHADGGGLYLQVKGNARSWLFVYRWDGRRVEMGLGRAGGDKDDVTLAAARNLALDFRRMLDEHPPRNPLEVRRAAEAAHAAANEIPTFGKFADEFIERRKSQFRNAKHLYQWEQTLGDAYCKRLRKKRIDTIETEDILSVLQPIWTTKQETASRLRGRVEQVLDAAKVKGHRGGENPARWKGHLEHLLSERKKLQRGHHSALPYQELPAFMAELREREAVSASALEFLILTASRSGEVRGAEWPEFDFKSNVWTVPGDRMKTGEPHQVPLTAAMIAVLDTVAPLSGKKGFVFPGVKKGRPLSDMVFKSLFKRMSRDGITAHGFRSSFRDWAGDKTSFPREVAEAALAHKVGDEVERAYRRSTALEKRRQLMQEWERYLSGETTKVVSIRITP</sequence>
<dbReference type="InterPro" id="IPR044068">
    <property type="entry name" value="CB"/>
</dbReference>
<gene>
    <name evidence="8" type="ORF">SIAM614_03695</name>
</gene>
<dbReference type="Pfam" id="PF00589">
    <property type="entry name" value="Phage_integrase"/>
    <property type="match status" value="1"/>
</dbReference>
<dbReference type="Gene3D" id="1.10.150.130">
    <property type="match status" value="1"/>
</dbReference>
<dbReference type="CDD" id="cd00801">
    <property type="entry name" value="INT_P4_C"/>
    <property type="match status" value="1"/>
</dbReference>
<name>A0NRT3_ROSAI</name>
<dbReference type="PANTHER" id="PTHR30629">
    <property type="entry name" value="PROPHAGE INTEGRASE"/>
    <property type="match status" value="1"/>
</dbReference>
<keyword evidence="2" id="KW-0229">DNA integration</keyword>
<dbReference type="Gene3D" id="1.10.443.10">
    <property type="entry name" value="Intergrase catalytic core"/>
    <property type="match status" value="1"/>
</dbReference>
<dbReference type="InterPro" id="IPR002104">
    <property type="entry name" value="Integrase_catalytic"/>
</dbReference>
<feature type="domain" description="Tyr recombinase" evidence="6">
    <location>
        <begin position="201"/>
        <end position="375"/>
    </location>
</feature>
<evidence type="ECO:0000259" key="6">
    <source>
        <dbReference type="PROSITE" id="PS51898"/>
    </source>
</evidence>
<comment type="similarity">
    <text evidence="1">Belongs to the 'phage' integrase family.</text>
</comment>
<dbReference type="Gene3D" id="3.30.160.390">
    <property type="entry name" value="Integrase, DNA-binding domain"/>
    <property type="match status" value="1"/>
</dbReference>
<evidence type="ECO:0000313" key="8">
    <source>
        <dbReference type="EMBL" id="EAV44231.1"/>
    </source>
</evidence>
<dbReference type="InterPro" id="IPR050808">
    <property type="entry name" value="Phage_Integrase"/>
</dbReference>
<dbReference type="PANTHER" id="PTHR30629:SF2">
    <property type="entry name" value="PROPHAGE INTEGRASE INTS-RELATED"/>
    <property type="match status" value="1"/>
</dbReference>
<dbReference type="Proteomes" id="UP000004848">
    <property type="component" value="Unassembled WGS sequence"/>
</dbReference>
<dbReference type="InterPro" id="IPR013762">
    <property type="entry name" value="Integrase-like_cat_sf"/>
</dbReference>
<accession>A0NRT3</accession>
<evidence type="ECO:0000256" key="5">
    <source>
        <dbReference type="PROSITE-ProRule" id="PRU01248"/>
    </source>
</evidence>
<dbReference type="InterPro" id="IPR011010">
    <property type="entry name" value="DNA_brk_join_enz"/>
</dbReference>
<dbReference type="InterPro" id="IPR010998">
    <property type="entry name" value="Integrase_recombinase_N"/>
</dbReference>
<evidence type="ECO:0000256" key="1">
    <source>
        <dbReference type="ARBA" id="ARBA00008857"/>
    </source>
</evidence>
<dbReference type="AlphaFoldDB" id="A0NRT3"/>
<dbReference type="InterPro" id="IPR038488">
    <property type="entry name" value="Integrase_DNA-bd_sf"/>
</dbReference>
<dbReference type="Pfam" id="PF13356">
    <property type="entry name" value="Arm-DNA-bind_3"/>
    <property type="match status" value="1"/>
</dbReference>
<comment type="caution">
    <text evidence="8">The sequence shown here is derived from an EMBL/GenBank/DDBJ whole genome shotgun (WGS) entry which is preliminary data.</text>
</comment>
<protein>
    <submittedName>
        <fullName evidence="8">Phage-related integrase</fullName>
    </submittedName>
</protein>
<keyword evidence="3 5" id="KW-0238">DNA-binding</keyword>
<dbReference type="Pfam" id="PF22022">
    <property type="entry name" value="Phage_int_M"/>
    <property type="match status" value="1"/>
</dbReference>
<dbReference type="InterPro" id="IPR025166">
    <property type="entry name" value="Integrase_DNA_bind_dom"/>
</dbReference>
<dbReference type="EMBL" id="AAUW01000006">
    <property type="protein sequence ID" value="EAV44231.1"/>
    <property type="molecule type" value="Genomic_DNA"/>
</dbReference>
<dbReference type="GO" id="GO:0015074">
    <property type="term" value="P:DNA integration"/>
    <property type="evidence" value="ECO:0007669"/>
    <property type="project" value="UniProtKB-KW"/>
</dbReference>
<organism evidence="8 9">
    <name type="scientific">Roseibium aggregatum (strain ATCC 25650 / DSM 13394 / JCM 20685 / NBRC 16684 / NCIMB 2208 / IAM 12614 / B1)</name>
    <name type="common">Stappia aggregata</name>
    <dbReference type="NCBI Taxonomy" id="384765"/>
    <lineage>
        <taxon>Bacteria</taxon>
        <taxon>Pseudomonadati</taxon>
        <taxon>Pseudomonadota</taxon>
        <taxon>Alphaproteobacteria</taxon>
        <taxon>Hyphomicrobiales</taxon>
        <taxon>Stappiaceae</taxon>
        <taxon>Roseibium</taxon>
    </lineage>
</organism>
<dbReference type="eggNOG" id="COG0582">
    <property type="taxonomic scope" value="Bacteria"/>
</dbReference>
<dbReference type="GO" id="GO:0003677">
    <property type="term" value="F:DNA binding"/>
    <property type="evidence" value="ECO:0007669"/>
    <property type="project" value="UniProtKB-UniRule"/>
</dbReference>
<evidence type="ECO:0000256" key="4">
    <source>
        <dbReference type="ARBA" id="ARBA00023172"/>
    </source>
</evidence>
<evidence type="ECO:0000256" key="3">
    <source>
        <dbReference type="ARBA" id="ARBA00023125"/>
    </source>
</evidence>
<dbReference type="PROSITE" id="PS51898">
    <property type="entry name" value="TYR_RECOMBINASE"/>
    <property type="match status" value="1"/>
</dbReference>
<proteinExistence type="inferred from homology"/>
<feature type="domain" description="Core-binding (CB)" evidence="7">
    <location>
        <begin position="90"/>
        <end position="171"/>
    </location>
</feature>
<evidence type="ECO:0000256" key="2">
    <source>
        <dbReference type="ARBA" id="ARBA00022908"/>
    </source>
</evidence>
<dbReference type="SUPFAM" id="SSF56349">
    <property type="entry name" value="DNA breaking-rejoining enzymes"/>
    <property type="match status" value="1"/>
</dbReference>
<dbReference type="GO" id="GO:0006310">
    <property type="term" value="P:DNA recombination"/>
    <property type="evidence" value="ECO:0007669"/>
    <property type="project" value="UniProtKB-KW"/>
</dbReference>
<evidence type="ECO:0000259" key="7">
    <source>
        <dbReference type="PROSITE" id="PS51900"/>
    </source>
</evidence>
<dbReference type="InterPro" id="IPR053876">
    <property type="entry name" value="Phage_int_M"/>
</dbReference>
<reference evidence="8 9" key="1">
    <citation type="submission" date="2006-05" db="EMBL/GenBank/DDBJ databases">
        <authorList>
            <person name="King G."/>
            <person name="Ferriera S."/>
            <person name="Johnson J."/>
            <person name="Kravitz S."/>
            <person name="Beeson K."/>
            <person name="Sutton G."/>
            <person name="Rogers Y.-H."/>
            <person name="Friedman R."/>
            <person name="Frazier M."/>
            <person name="Venter J.C."/>
        </authorList>
    </citation>
    <scope>NUCLEOTIDE SEQUENCE [LARGE SCALE GENOMIC DNA]</scope>
    <source>
        <strain evidence="9">ATCC 25650 / DSM 13394 / JCM 20685 / NBRC 16684 / NCIMB 2208 / IAM 12614 / B1</strain>
    </source>
</reference>
<evidence type="ECO:0000313" key="9">
    <source>
        <dbReference type="Proteomes" id="UP000004848"/>
    </source>
</evidence>
<dbReference type="PROSITE" id="PS51900">
    <property type="entry name" value="CB"/>
    <property type="match status" value="1"/>
</dbReference>
<keyword evidence="4" id="KW-0233">DNA recombination</keyword>